<proteinExistence type="predicted"/>
<dbReference type="OrthoDB" id="484666at2"/>
<evidence type="ECO:0000313" key="2">
    <source>
        <dbReference type="EMBL" id="KST70472.1"/>
    </source>
</evidence>
<reference evidence="1 3" key="1">
    <citation type="journal article" date="2015" name="Genome Announc.">
        <title>Draft Genome of the Euendolithic (true boring) Cyanobacterium Mastigocoleus testarum strain BC008.</title>
        <authorList>
            <person name="Guida B.S."/>
            <person name="Garcia-Pichel F."/>
        </authorList>
    </citation>
    <scope>NUCLEOTIDE SEQUENCE [LARGE SCALE GENOMIC DNA]</scope>
    <source>
        <strain evidence="1 3">BC008</strain>
    </source>
</reference>
<dbReference type="EMBL" id="LMTZ01000001">
    <property type="protein sequence ID" value="KST70472.1"/>
    <property type="molecule type" value="Genomic_DNA"/>
</dbReference>
<name>A0A0V7ZL92_9CYAN</name>
<protein>
    <submittedName>
        <fullName evidence="1">Uncharacterized protein</fullName>
    </submittedName>
</protein>
<dbReference type="RefSeq" id="WP_027845387.1">
    <property type="nucleotide sequence ID" value="NZ_LMTZ01000001.1"/>
</dbReference>
<keyword evidence="3" id="KW-1185">Reference proteome</keyword>
<gene>
    <name evidence="1" type="ORF">BC008_21705</name>
    <name evidence="2" type="ORF">BC008_45655</name>
</gene>
<dbReference type="AlphaFoldDB" id="A0A0V7ZL92"/>
<dbReference type="Proteomes" id="UP000053372">
    <property type="component" value="Unassembled WGS sequence"/>
</dbReference>
<dbReference type="EMBL" id="LMTZ01000108">
    <property type="protein sequence ID" value="KST65408.1"/>
    <property type="molecule type" value="Genomic_DNA"/>
</dbReference>
<comment type="caution">
    <text evidence="1">The sequence shown here is derived from an EMBL/GenBank/DDBJ whole genome shotgun (WGS) entry which is preliminary data.</text>
</comment>
<accession>A0A0V7ZL92</accession>
<evidence type="ECO:0000313" key="3">
    <source>
        <dbReference type="Proteomes" id="UP000053372"/>
    </source>
</evidence>
<sequence>MQKTLELRWFVKGIPPTVVRHWFEVECPGELFPQVEVREDLYFHGHVKNFQKFRLLNLDLRRDEEFNLKSRQGNLELKLQQQELGTRDFSNIDGKTIWKGNIEQWCKWVIDNLESEFYLNSIKIIPKNYWIPVHKERQQRQIQDVKSELTLIRVENSLWWSIAFEMIQDEKSRQKDSYFYRAINLASQTYCGPELSTHNSYGYSRWLLQLKKGLLQTIP</sequence>
<organism evidence="1 3">
    <name type="scientific">Mastigocoleus testarum BC008</name>
    <dbReference type="NCBI Taxonomy" id="371196"/>
    <lineage>
        <taxon>Bacteria</taxon>
        <taxon>Bacillati</taxon>
        <taxon>Cyanobacteriota</taxon>
        <taxon>Cyanophyceae</taxon>
        <taxon>Nostocales</taxon>
        <taxon>Hapalosiphonaceae</taxon>
        <taxon>Mastigocoleus</taxon>
    </lineage>
</organism>
<evidence type="ECO:0000313" key="1">
    <source>
        <dbReference type="EMBL" id="KST65408.1"/>
    </source>
</evidence>